<reference evidence="1" key="1">
    <citation type="submission" date="2020-08" db="EMBL/GenBank/DDBJ databases">
        <title>Multicomponent nature underlies the extraordinary mechanical properties of spider dragline silk.</title>
        <authorList>
            <person name="Kono N."/>
            <person name="Nakamura H."/>
            <person name="Mori M."/>
            <person name="Yoshida Y."/>
            <person name="Ohtoshi R."/>
            <person name="Malay A.D."/>
            <person name="Moran D.A.P."/>
            <person name="Tomita M."/>
            <person name="Numata K."/>
            <person name="Arakawa K."/>
        </authorList>
    </citation>
    <scope>NUCLEOTIDE SEQUENCE</scope>
</reference>
<accession>A0A8X6QXH7</accession>
<evidence type="ECO:0000313" key="2">
    <source>
        <dbReference type="Proteomes" id="UP000887013"/>
    </source>
</evidence>
<evidence type="ECO:0000313" key="1">
    <source>
        <dbReference type="EMBL" id="GFU54252.1"/>
    </source>
</evidence>
<gene>
    <name evidence="1" type="ORF">NPIL_442421</name>
</gene>
<dbReference type="EMBL" id="BMAW01039057">
    <property type="protein sequence ID" value="GFU54252.1"/>
    <property type="molecule type" value="Genomic_DNA"/>
</dbReference>
<keyword evidence="2" id="KW-1185">Reference proteome</keyword>
<dbReference type="Proteomes" id="UP000887013">
    <property type="component" value="Unassembled WGS sequence"/>
</dbReference>
<feature type="non-terminal residue" evidence="1">
    <location>
        <position position="1"/>
    </location>
</feature>
<dbReference type="AlphaFoldDB" id="A0A8X6QXH7"/>
<protein>
    <submittedName>
        <fullName evidence="1">Uncharacterized protein</fullName>
    </submittedName>
</protein>
<proteinExistence type="predicted"/>
<sequence length="41" mass="4367">VPLGSHSIVILHGGDVIREAFSKPEVLGRPPDGTMKLMTPN</sequence>
<dbReference type="OrthoDB" id="10431099at2759"/>
<comment type="caution">
    <text evidence="1">The sequence shown here is derived from an EMBL/GenBank/DDBJ whole genome shotgun (WGS) entry which is preliminary data.</text>
</comment>
<organism evidence="1 2">
    <name type="scientific">Nephila pilipes</name>
    <name type="common">Giant wood spider</name>
    <name type="synonym">Nephila maculata</name>
    <dbReference type="NCBI Taxonomy" id="299642"/>
    <lineage>
        <taxon>Eukaryota</taxon>
        <taxon>Metazoa</taxon>
        <taxon>Ecdysozoa</taxon>
        <taxon>Arthropoda</taxon>
        <taxon>Chelicerata</taxon>
        <taxon>Arachnida</taxon>
        <taxon>Araneae</taxon>
        <taxon>Araneomorphae</taxon>
        <taxon>Entelegynae</taxon>
        <taxon>Araneoidea</taxon>
        <taxon>Nephilidae</taxon>
        <taxon>Nephila</taxon>
    </lineage>
</organism>
<feature type="non-terminal residue" evidence="1">
    <location>
        <position position="41"/>
    </location>
</feature>
<name>A0A8X6QXH7_NEPPI</name>